<feature type="compositionally biased region" description="Polar residues" evidence="1">
    <location>
        <begin position="161"/>
        <end position="174"/>
    </location>
</feature>
<feature type="region of interest" description="Disordered" evidence="1">
    <location>
        <begin position="114"/>
        <end position="174"/>
    </location>
</feature>
<gene>
    <name evidence="2" type="ORF">PVAP13_3KG484006</name>
</gene>
<reference evidence="2" key="1">
    <citation type="submission" date="2020-05" db="EMBL/GenBank/DDBJ databases">
        <title>WGS assembly of Panicum virgatum.</title>
        <authorList>
            <person name="Lovell J.T."/>
            <person name="Jenkins J."/>
            <person name="Shu S."/>
            <person name="Juenger T.E."/>
            <person name="Schmutz J."/>
        </authorList>
    </citation>
    <scope>NUCLEOTIDE SEQUENCE</scope>
    <source>
        <strain evidence="2">AP13</strain>
    </source>
</reference>
<keyword evidence="3" id="KW-1185">Reference proteome</keyword>
<name>A0A8T0V103_PANVG</name>
<evidence type="ECO:0000313" key="3">
    <source>
        <dbReference type="Proteomes" id="UP000823388"/>
    </source>
</evidence>
<dbReference type="AlphaFoldDB" id="A0A8T0V103"/>
<organism evidence="2 3">
    <name type="scientific">Panicum virgatum</name>
    <name type="common">Blackwell switchgrass</name>
    <dbReference type="NCBI Taxonomy" id="38727"/>
    <lineage>
        <taxon>Eukaryota</taxon>
        <taxon>Viridiplantae</taxon>
        <taxon>Streptophyta</taxon>
        <taxon>Embryophyta</taxon>
        <taxon>Tracheophyta</taxon>
        <taxon>Spermatophyta</taxon>
        <taxon>Magnoliopsida</taxon>
        <taxon>Liliopsida</taxon>
        <taxon>Poales</taxon>
        <taxon>Poaceae</taxon>
        <taxon>PACMAD clade</taxon>
        <taxon>Panicoideae</taxon>
        <taxon>Panicodae</taxon>
        <taxon>Paniceae</taxon>
        <taxon>Panicinae</taxon>
        <taxon>Panicum</taxon>
        <taxon>Panicum sect. Hiantes</taxon>
    </lineage>
</organism>
<evidence type="ECO:0000256" key="1">
    <source>
        <dbReference type="SAM" id="MobiDB-lite"/>
    </source>
</evidence>
<accession>A0A8T0V103</accession>
<dbReference type="EMBL" id="CM029041">
    <property type="protein sequence ID" value="KAG2630341.1"/>
    <property type="molecule type" value="Genomic_DNA"/>
</dbReference>
<feature type="region of interest" description="Disordered" evidence="1">
    <location>
        <begin position="36"/>
        <end position="63"/>
    </location>
</feature>
<dbReference type="Proteomes" id="UP000823388">
    <property type="component" value="Chromosome 3K"/>
</dbReference>
<feature type="compositionally biased region" description="Low complexity" evidence="1">
    <location>
        <begin position="141"/>
        <end position="152"/>
    </location>
</feature>
<protein>
    <submittedName>
        <fullName evidence="2">Uncharacterized protein</fullName>
    </submittedName>
</protein>
<comment type="caution">
    <text evidence="2">The sequence shown here is derived from an EMBL/GenBank/DDBJ whole genome shotgun (WGS) entry which is preliminary data.</text>
</comment>
<proteinExistence type="predicted"/>
<sequence>MQNDDYTLCLSDIPNFSTVASRVQTTRRLLSCRRAMPGGRRGAAPQGSAPQGASGARRRGLAAGVRAAGHGDLGKRGARHRGGRAAGALGLCTGVAQIADSLLHLHPGVQPCSGDPRRPAISHSARPCVRPCSGDPRRPPARAFAPAPGAPAHGCRWSGSPRKTPSSAISFNYP</sequence>
<evidence type="ECO:0000313" key="2">
    <source>
        <dbReference type="EMBL" id="KAG2630341.1"/>
    </source>
</evidence>